<gene>
    <name evidence="3" type="primary">49</name>
    <name evidence="3" type="ORF">SEA_PURKY_49</name>
</gene>
<keyword evidence="2" id="KW-0472">Membrane</keyword>
<protein>
    <submittedName>
        <fullName evidence="3">Uncharacterized protein</fullName>
    </submittedName>
</protein>
<dbReference type="KEGG" id="vg:60336894"/>
<dbReference type="Proteomes" id="UP000320930">
    <property type="component" value="Segment"/>
</dbReference>
<evidence type="ECO:0000313" key="4">
    <source>
        <dbReference type="Proteomes" id="UP000320930"/>
    </source>
</evidence>
<evidence type="ECO:0000313" key="3">
    <source>
        <dbReference type="EMBL" id="QDK01153.1"/>
    </source>
</evidence>
<keyword evidence="4" id="KW-1185">Reference proteome</keyword>
<feature type="transmembrane region" description="Helical" evidence="2">
    <location>
        <begin position="27"/>
        <end position="45"/>
    </location>
</feature>
<feature type="region of interest" description="Disordered" evidence="1">
    <location>
        <begin position="49"/>
        <end position="74"/>
    </location>
</feature>
<proteinExistence type="predicted"/>
<keyword evidence="2" id="KW-1133">Transmembrane helix</keyword>
<evidence type="ECO:0000256" key="2">
    <source>
        <dbReference type="SAM" id="Phobius"/>
    </source>
</evidence>
<dbReference type="EMBL" id="MN096355">
    <property type="protein sequence ID" value="QDK01153.1"/>
    <property type="molecule type" value="Genomic_DNA"/>
</dbReference>
<accession>A0A514TWS5</accession>
<dbReference type="RefSeq" id="YP_009965172.1">
    <property type="nucleotide sequence ID" value="NC_051739.1"/>
</dbReference>
<feature type="transmembrane region" description="Helical" evidence="2">
    <location>
        <begin position="6"/>
        <end position="22"/>
    </location>
</feature>
<sequence>MTRALWIAAWVFAVIAWVGLVMMWREVFVVAGIATAAATLGWSWLTYPDRDPNPDDWSADEWWTEPDDRIETEK</sequence>
<reference evidence="3 4" key="1">
    <citation type="submission" date="2019-06" db="EMBL/GenBank/DDBJ databases">
        <authorList>
            <person name="English H.B."/>
            <person name="Hanline L.C."/>
            <person name="Salsman M.A."/>
            <person name="Wilgus G.V."/>
            <person name="Purks T."/>
            <person name="Korey C.A."/>
            <person name="Delesalle V.A."/>
            <person name="Garlena R.A."/>
            <person name="Russell D.A."/>
            <person name="Pope W.H."/>
            <person name="Jacobs-Sera D."/>
            <person name="Hatfull G.F."/>
        </authorList>
    </citation>
    <scope>NUCLEOTIDE SEQUENCE [LARGE SCALE GENOMIC DNA]</scope>
</reference>
<name>A0A514TWS5_9CAUD</name>
<organism evidence="3 4">
    <name type="scientific">Mycobacterium phage Purky</name>
    <dbReference type="NCBI Taxonomy" id="2593351"/>
    <lineage>
        <taxon>Viruses</taxon>
        <taxon>Duplodnaviria</taxon>
        <taxon>Heunggongvirae</taxon>
        <taxon>Uroviricota</taxon>
        <taxon>Caudoviricetes</taxon>
        <taxon>Pclasvirinae</taxon>
        <taxon>Purkyvirus</taxon>
        <taxon>Purkyvirus purky</taxon>
    </lineage>
</organism>
<evidence type="ECO:0000256" key="1">
    <source>
        <dbReference type="SAM" id="MobiDB-lite"/>
    </source>
</evidence>
<dbReference type="GeneID" id="60336894"/>
<keyword evidence="2" id="KW-0812">Transmembrane</keyword>